<dbReference type="InterPro" id="IPR023214">
    <property type="entry name" value="HAD_sf"/>
</dbReference>
<gene>
    <name evidence="1" type="ORF">GA0070608_0536</name>
</gene>
<keyword evidence="1" id="KW-0378">Hydrolase</keyword>
<dbReference type="NCBIfam" id="TIGR01509">
    <property type="entry name" value="HAD-SF-IA-v3"/>
    <property type="match status" value="1"/>
</dbReference>
<dbReference type="PANTHER" id="PTHR43611">
    <property type="entry name" value="ALPHA-D-GLUCOSE 1-PHOSPHATE PHOSPHATASE"/>
    <property type="match status" value="1"/>
</dbReference>
<dbReference type="InterPro" id="IPR006439">
    <property type="entry name" value="HAD-SF_hydro_IA"/>
</dbReference>
<reference evidence="1 2" key="1">
    <citation type="submission" date="2016-06" db="EMBL/GenBank/DDBJ databases">
        <authorList>
            <person name="Kjaerup R.B."/>
            <person name="Dalgaard T.S."/>
            <person name="Juul-Madsen H.R."/>
        </authorList>
    </citation>
    <scope>NUCLEOTIDE SEQUENCE [LARGE SCALE GENOMIC DNA]</scope>
    <source>
        <strain evidence="1 2">DSM 43363</strain>
    </source>
</reference>
<dbReference type="RefSeq" id="WP_091621021.1">
    <property type="nucleotide sequence ID" value="NZ_FMIC01000002.1"/>
</dbReference>
<dbReference type="GO" id="GO:0016787">
    <property type="term" value="F:hydrolase activity"/>
    <property type="evidence" value="ECO:0007669"/>
    <property type="project" value="UniProtKB-KW"/>
</dbReference>
<proteinExistence type="predicted"/>
<dbReference type="Pfam" id="PF00702">
    <property type="entry name" value="Hydrolase"/>
    <property type="match status" value="1"/>
</dbReference>
<dbReference type="Gene3D" id="3.40.50.1000">
    <property type="entry name" value="HAD superfamily/HAD-like"/>
    <property type="match status" value="1"/>
</dbReference>
<evidence type="ECO:0000313" key="1">
    <source>
        <dbReference type="EMBL" id="SCL49488.1"/>
    </source>
</evidence>
<dbReference type="AlphaFoldDB" id="A0A1C6U6D4"/>
<dbReference type="OrthoDB" id="9797415at2"/>
<dbReference type="SFLD" id="SFLDS00003">
    <property type="entry name" value="Haloacid_Dehalogenase"/>
    <property type="match status" value="1"/>
</dbReference>
<dbReference type="SFLD" id="SFLDG01129">
    <property type="entry name" value="C1.5:_HAD__Beta-PGM__Phosphata"/>
    <property type="match status" value="1"/>
</dbReference>
<dbReference type="InterPro" id="IPR036412">
    <property type="entry name" value="HAD-like_sf"/>
</dbReference>
<dbReference type="EMBL" id="FMIC01000002">
    <property type="protein sequence ID" value="SCL49488.1"/>
    <property type="molecule type" value="Genomic_DNA"/>
</dbReference>
<name>A0A1C6U6D4_9ACTN</name>
<dbReference type="Proteomes" id="UP000199343">
    <property type="component" value="Unassembled WGS sequence"/>
</dbReference>
<organism evidence="1 2">
    <name type="scientific">Micromonospora peucetia</name>
    <dbReference type="NCBI Taxonomy" id="47871"/>
    <lineage>
        <taxon>Bacteria</taxon>
        <taxon>Bacillati</taxon>
        <taxon>Actinomycetota</taxon>
        <taxon>Actinomycetes</taxon>
        <taxon>Micromonosporales</taxon>
        <taxon>Micromonosporaceae</taxon>
        <taxon>Micromonospora</taxon>
    </lineage>
</organism>
<sequence>MGRERATALLVDFDGVLRRWDPAVAVGVEREYGLAGGVLTEIAMQWGRLQPVLTGQVSHADWMTSVADALTESVGTPERARAAVEQWQRYRGEVVPEVLAFVREARAGGIRVGLGTNATDLLDADLAALGLAGEFDVVVNSSEIGVNKPAKEYFQAACAALDTPPARVLFVDDEDRAIRGARVAGLSALRWSGPGDLRYLRAALATAG</sequence>
<dbReference type="STRING" id="47871.GA0070608_0536"/>
<evidence type="ECO:0000313" key="2">
    <source>
        <dbReference type="Proteomes" id="UP000199343"/>
    </source>
</evidence>
<accession>A0A1C6U6D4</accession>
<dbReference type="SUPFAM" id="SSF56784">
    <property type="entry name" value="HAD-like"/>
    <property type="match status" value="1"/>
</dbReference>
<dbReference type="PANTHER" id="PTHR43611:SF3">
    <property type="entry name" value="FLAVIN MONONUCLEOTIDE HYDROLASE 1, CHLOROPLATIC"/>
    <property type="match status" value="1"/>
</dbReference>
<dbReference type="PRINTS" id="PR00413">
    <property type="entry name" value="HADHALOGNASE"/>
</dbReference>
<protein>
    <submittedName>
        <fullName evidence="1">Putative hydrolase of the HAD superfamily</fullName>
    </submittedName>
</protein>